<comment type="caution">
    <text evidence="6">The sequence shown here is derived from an EMBL/GenBank/DDBJ whole genome shotgun (WGS) entry which is preliminary data.</text>
</comment>
<comment type="similarity">
    <text evidence="1">Belongs to the universal ribosomal protein uL10 family.</text>
</comment>
<keyword evidence="7" id="KW-1185">Reference proteome</keyword>
<dbReference type="GO" id="GO:0005840">
    <property type="term" value="C:ribosome"/>
    <property type="evidence" value="ECO:0007669"/>
    <property type="project" value="UniProtKB-KW"/>
</dbReference>
<dbReference type="InterPro" id="IPR043141">
    <property type="entry name" value="Ribosomal_uL10-like_sf"/>
</dbReference>
<dbReference type="OrthoDB" id="360689at2759"/>
<keyword evidence="3" id="KW-0687">Ribonucleoprotein</keyword>
<dbReference type="Gene3D" id="3.30.70.1730">
    <property type="match status" value="1"/>
</dbReference>
<dbReference type="SUPFAM" id="SSF160369">
    <property type="entry name" value="Ribosomal protein L10-like"/>
    <property type="match status" value="1"/>
</dbReference>
<gene>
    <name evidence="6" type="ORF">AGOR_G00203050</name>
</gene>
<dbReference type="PANTHER" id="PTHR11560">
    <property type="entry name" value="39S RIBOSOMAL PROTEIN L10, MITOCHONDRIAL"/>
    <property type="match status" value="1"/>
</dbReference>
<dbReference type="InterPro" id="IPR047865">
    <property type="entry name" value="Ribosomal_uL10_bac_type"/>
</dbReference>
<dbReference type="GO" id="GO:1990904">
    <property type="term" value="C:ribonucleoprotein complex"/>
    <property type="evidence" value="ECO:0007669"/>
    <property type="project" value="UniProtKB-KW"/>
</dbReference>
<reference evidence="6" key="1">
    <citation type="submission" date="2021-01" db="EMBL/GenBank/DDBJ databases">
        <authorList>
            <person name="Zahm M."/>
            <person name="Roques C."/>
            <person name="Cabau C."/>
            <person name="Klopp C."/>
            <person name="Donnadieu C."/>
            <person name="Jouanno E."/>
            <person name="Lampietro C."/>
            <person name="Louis A."/>
            <person name="Herpin A."/>
            <person name="Echchiki A."/>
            <person name="Berthelot C."/>
            <person name="Parey E."/>
            <person name="Roest-Crollius H."/>
            <person name="Braasch I."/>
            <person name="Postlethwait J."/>
            <person name="Bobe J."/>
            <person name="Montfort J."/>
            <person name="Bouchez O."/>
            <person name="Begum T."/>
            <person name="Mejri S."/>
            <person name="Adams A."/>
            <person name="Chen W.-J."/>
            <person name="Guiguen Y."/>
        </authorList>
    </citation>
    <scope>NUCLEOTIDE SEQUENCE</scope>
    <source>
        <tissue evidence="6">Blood</tissue>
    </source>
</reference>
<dbReference type="Proteomes" id="UP000829720">
    <property type="component" value="Unassembled WGS sequence"/>
</dbReference>
<name>A0A8T3CPN5_9TELE</name>
<evidence type="ECO:0000313" key="6">
    <source>
        <dbReference type="EMBL" id="KAI1887139.1"/>
    </source>
</evidence>
<evidence type="ECO:0000256" key="1">
    <source>
        <dbReference type="ARBA" id="ARBA00008889"/>
    </source>
</evidence>
<protein>
    <recommendedName>
        <fullName evidence="4">Large ribosomal subunit protein uL10m</fullName>
    </recommendedName>
    <alternativeName>
        <fullName evidence="5">39S ribosomal protein L10, mitochondrial</fullName>
    </alternativeName>
</protein>
<organism evidence="6 7">
    <name type="scientific">Albula goreensis</name>
    <dbReference type="NCBI Taxonomy" id="1534307"/>
    <lineage>
        <taxon>Eukaryota</taxon>
        <taxon>Metazoa</taxon>
        <taxon>Chordata</taxon>
        <taxon>Craniata</taxon>
        <taxon>Vertebrata</taxon>
        <taxon>Euteleostomi</taxon>
        <taxon>Actinopterygii</taxon>
        <taxon>Neopterygii</taxon>
        <taxon>Teleostei</taxon>
        <taxon>Albuliformes</taxon>
        <taxon>Albulidae</taxon>
        <taxon>Albula</taxon>
    </lineage>
</organism>
<dbReference type="Pfam" id="PF00466">
    <property type="entry name" value="Ribosomal_L10"/>
    <property type="match status" value="1"/>
</dbReference>
<accession>A0A8T3CPN5</accession>
<evidence type="ECO:0000256" key="3">
    <source>
        <dbReference type="ARBA" id="ARBA00023274"/>
    </source>
</evidence>
<dbReference type="EMBL" id="JAERUA010000019">
    <property type="protein sequence ID" value="KAI1887139.1"/>
    <property type="molecule type" value="Genomic_DNA"/>
</dbReference>
<evidence type="ECO:0000313" key="7">
    <source>
        <dbReference type="Proteomes" id="UP000829720"/>
    </source>
</evidence>
<dbReference type="AlphaFoldDB" id="A0A8T3CPN5"/>
<keyword evidence="2" id="KW-0689">Ribosomal protein</keyword>
<evidence type="ECO:0000256" key="5">
    <source>
        <dbReference type="ARBA" id="ARBA00035716"/>
    </source>
</evidence>
<sequence length="265" mass="29394">MDILPLCKMAATLCGKFLLRQGWLPLAHCVRHGSKAVTRHRKPMHFLKQKIMAVTEYIPPKPLPSQRRVAPRVKPNLEENGLFVLLKKEVAAMFQECKMITVVHNSAMTAEDMLLLRHRLRKHGLTIRFFPNVVMRAYLAGSQYSNLEPLFIGQTVLIVSKEPKVKEMLQTLRSTPQMVLMGARIENALLSQQGLLSYSKLPSLATVQGQVVSGLTLQTSQTAAMLQRHPAQLSALLQQYLKQKAEEAAPGATEGGPKAEATAAV</sequence>
<dbReference type="CDD" id="cd05797">
    <property type="entry name" value="Ribosomal_L10"/>
    <property type="match status" value="1"/>
</dbReference>
<evidence type="ECO:0000256" key="4">
    <source>
        <dbReference type="ARBA" id="ARBA00035707"/>
    </source>
</evidence>
<proteinExistence type="inferred from homology"/>
<evidence type="ECO:0000256" key="2">
    <source>
        <dbReference type="ARBA" id="ARBA00022980"/>
    </source>
</evidence>
<dbReference type="InterPro" id="IPR001790">
    <property type="entry name" value="Ribosomal_uL10"/>
</dbReference>